<feature type="compositionally biased region" description="Polar residues" evidence="1">
    <location>
        <begin position="156"/>
        <end position="171"/>
    </location>
</feature>
<dbReference type="AlphaFoldDB" id="A0A6B3SMN8"/>
<keyword evidence="2" id="KW-0472">Membrane</keyword>
<gene>
    <name evidence="4" type="ORF">G3574_02695</name>
</gene>
<proteinExistence type="predicted"/>
<organism evidence="4 5">
    <name type="scientific">Noviherbaspirillum galbum</name>
    <dbReference type="NCBI Taxonomy" id="2709383"/>
    <lineage>
        <taxon>Bacteria</taxon>
        <taxon>Pseudomonadati</taxon>
        <taxon>Pseudomonadota</taxon>
        <taxon>Betaproteobacteria</taxon>
        <taxon>Burkholderiales</taxon>
        <taxon>Oxalobacteraceae</taxon>
        <taxon>Noviherbaspirillum</taxon>
    </lineage>
</organism>
<dbReference type="InterPro" id="IPR013424">
    <property type="entry name" value="Ice-binding_C"/>
</dbReference>
<reference evidence="4 5" key="1">
    <citation type="submission" date="2020-02" db="EMBL/GenBank/DDBJ databases">
        <authorList>
            <person name="Kim M.K."/>
        </authorList>
    </citation>
    <scope>NUCLEOTIDE SEQUENCE [LARGE SCALE GENOMIC DNA]</scope>
    <source>
        <strain evidence="4 5">17J57-3</strain>
    </source>
</reference>
<dbReference type="RefSeq" id="WP_163960476.1">
    <property type="nucleotide sequence ID" value="NZ_JAAIVB010000010.1"/>
</dbReference>
<feature type="chain" id="PRO_5025499634" evidence="3">
    <location>
        <begin position="40"/>
        <end position="373"/>
    </location>
</feature>
<evidence type="ECO:0000256" key="2">
    <source>
        <dbReference type="SAM" id="Phobius"/>
    </source>
</evidence>
<dbReference type="Proteomes" id="UP000482155">
    <property type="component" value="Unassembled WGS sequence"/>
</dbReference>
<feature type="signal peptide" evidence="3">
    <location>
        <begin position="1"/>
        <end position="39"/>
    </location>
</feature>
<keyword evidence="2" id="KW-1133">Transmembrane helix</keyword>
<feature type="compositionally biased region" description="Low complexity" evidence="1">
    <location>
        <begin position="48"/>
        <end position="72"/>
    </location>
</feature>
<evidence type="ECO:0000256" key="3">
    <source>
        <dbReference type="SAM" id="SignalP"/>
    </source>
</evidence>
<accession>A0A6B3SMN8</accession>
<feature type="region of interest" description="Disordered" evidence="1">
    <location>
        <begin position="44"/>
        <end position="99"/>
    </location>
</feature>
<keyword evidence="5" id="KW-1185">Reference proteome</keyword>
<feature type="transmembrane region" description="Helical" evidence="2">
    <location>
        <begin position="350"/>
        <end position="368"/>
    </location>
</feature>
<evidence type="ECO:0000313" key="5">
    <source>
        <dbReference type="Proteomes" id="UP000482155"/>
    </source>
</evidence>
<feature type="compositionally biased region" description="Gly residues" evidence="1">
    <location>
        <begin position="199"/>
        <end position="214"/>
    </location>
</feature>
<dbReference type="EMBL" id="JAAIVB010000010">
    <property type="protein sequence ID" value="NEX59976.1"/>
    <property type="molecule type" value="Genomic_DNA"/>
</dbReference>
<feature type="region of interest" description="Disordered" evidence="1">
    <location>
        <begin position="147"/>
        <end position="343"/>
    </location>
</feature>
<feature type="compositionally biased region" description="Basic and acidic residues" evidence="1">
    <location>
        <begin position="256"/>
        <end position="272"/>
    </location>
</feature>
<dbReference type="NCBIfam" id="TIGR02595">
    <property type="entry name" value="PEP_CTERM"/>
    <property type="match status" value="1"/>
</dbReference>
<evidence type="ECO:0000313" key="4">
    <source>
        <dbReference type="EMBL" id="NEX59976.1"/>
    </source>
</evidence>
<sequence length="373" mass="36141">MMLKAHSTTVRRCVFAAATCGLTASLAWLSSAGSLLASAHTPDKIAGQQSAAPPETPSPQAAAPASLQPAPSVHASPPHVPLPLDPLVPDPASGESVFAGSDLVHSPQAFESGGHADAIGDLPPLMAMSSPSFFSFGMAAQAPATSGLLAPKPGGQMSSSKDGATESSGTANDVAPSGSGGSGGNDSVVGSHGSTERGGTSGTGPTGTGAGSGGTSAKPAGNGWPGSEASSPAANEGAPTVALNGGSGSGSSGENPPKRDGGAAPDAGEKITDTGNDGAPGGGPLSSQPGPDLLVKEVLQDLLDPQPETQSKASDLAANEDDITRPGSGPNANQLAARSADPVRVPEPSALLLLVTGLAWLGASLLFGRRAGR</sequence>
<evidence type="ECO:0000256" key="1">
    <source>
        <dbReference type="SAM" id="MobiDB-lite"/>
    </source>
</evidence>
<keyword evidence="3" id="KW-0732">Signal</keyword>
<keyword evidence="2" id="KW-0812">Transmembrane</keyword>
<comment type="caution">
    <text evidence="4">The sequence shown here is derived from an EMBL/GenBank/DDBJ whole genome shotgun (WGS) entry which is preliminary data.</text>
</comment>
<name>A0A6B3SMN8_9BURK</name>
<protein>
    <submittedName>
        <fullName evidence="4">PEP-CTERM sorting domain-containing protein</fullName>
    </submittedName>
</protein>
<feature type="compositionally biased region" description="Pro residues" evidence="1">
    <location>
        <begin position="78"/>
        <end position="89"/>
    </location>
</feature>